<feature type="region of interest" description="Disordered" evidence="1">
    <location>
        <begin position="209"/>
        <end position="256"/>
    </location>
</feature>
<reference evidence="3" key="1">
    <citation type="submission" date="2021-01" db="EMBL/GenBank/DDBJ databases">
        <authorList>
            <person name="Corre E."/>
            <person name="Pelletier E."/>
            <person name="Niang G."/>
            <person name="Scheremetjew M."/>
            <person name="Finn R."/>
            <person name="Kale V."/>
            <person name="Holt S."/>
            <person name="Cochrane G."/>
            <person name="Meng A."/>
            <person name="Brown T."/>
            <person name="Cohen L."/>
        </authorList>
    </citation>
    <scope>NUCLEOTIDE SEQUENCE</scope>
    <source>
        <strain evidence="3">GSO104</strain>
    </source>
</reference>
<feature type="compositionally biased region" description="Polar residues" evidence="1">
    <location>
        <begin position="214"/>
        <end position="238"/>
    </location>
</feature>
<proteinExistence type="predicted"/>
<organism evidence="3">
    <name type="scientific">Ditylum brightwellii</name>
    <dbReference type="NCBI Taxonomy" id="49249"/>
    <lineage>
        <taxon>Eukaryota</taxon>
        <taxon>Sar</taxon>
        <taxon>Stramenopiles</taxon>
        <taxon>Ochrophyta</taxon>
        <taxon>Bacillariophyta</taxon>
        <taxon>Mediophyceae</taxon>
        <taxon>Lithodesmiophycidae</taxon>
        <taxon>Lithodesmiales</taxon>
        <taxon>Lithodesmiaceae</taxon>
        <taxon>Ditylum</taxon>
    </lineage>
</organism>
<evidence type="ECO:0000256" key="2">
    <source>
        <dbReference type="SAM" id="SignalP"/>
    </source>
</evidence>
<name>A0A7S4QKJ4_9STRA</name>
<evidence type="ECO:0000256" key="1">
    <source>
        <dbReference type="SAM" id="MobiDB-lite"/>
    </source>
</evidence>
<evidence type="ECO:0000313" key="3">
    <source>
        <dbReference type="EMBL" id="CAE4584447.1"/>
    </source>
</evidence>
<protein>
    <recommendedName>
        <fullName evidence="4">Reelin domain-containing protein</fullName>
    </recommendedName>
</protein>
<sequence length="256" mass="27543">MLSSFFIYLLPILLHRATRTHAFPFRAGTCMSGENAIAIASQGSHGTLGSGAFEDAGIFVEIDQVQAIEGVKRELDISQPFSLTVRSVLFDFKGFLVRLSATDDDGNELDVSGSLVDVSANKEAAYAQLLPSDGELDGPASSCAANVAGMCHTNNDLKEIMEATFVGYPSAANLKLEITIVQNNQGGGSNEWYYSSFDFEVIDPTRVHADDNSTDYNNTGSNTTDYNGTDYNGTNTDHNSTDHNSTDGNTTYDNTT</sequence>
<dbReference type="EMBL" id="HBNS01003952">
    <property type="protein sequence ID" value="CAE4584447.1"/>
    <property type="molecule type" value="Transcribed_RNA"/>
</dbReference>
<feature type="signal peptide" evidence="2">
    <location>
        <begin position="1"/>
        <end position="22"/>
    </location>
</feature>
<accession>A0A7S4QKJ4</accession>
<keyword evidence="2" id="KW-0732">Signal</keyword>
<feature type="chain" id="PRO_5031053407" description="Reelin domain-containing protein" evidence="2">
    <location>
        <begin position="23"/>
        <end position="256"/>
    </location>
</feature>
<evidence type="ECO:0008006" key="4">
    <source>
        <dbReference type="Google" id="ProtNLM"/>
    </source>
</evidence>
<feature type="compositionally biased region" description="Polar residues" evidence="1">
    <location>
        <begin position="246"/>
        <end position="256"/>
    </location>
</feature>
<dbReference type="AlphaFoldDB" id="A0A7S4QKJ4"/>
<gene>
    <name evidence="3" type="ORF">DBRI00130_LOCUS3211</name>
</gene>